<gene>
    <name evidence="1" type="ORF">FWK35_00005745</name>
</gene>
<dbReference type="Proteomes" id="UP000478052">
    <property type="component" value="Unassembled WGS sequence"/>
</dbReference>
<evidence type="ECO:0000313" key="1">
    <source>
        <dbReference type="EMBL" id="KAF0759765.1"/>
    </source>
</evidence>
<proteinExistence type="predicted"/>
<comment type="caution">
    <text evidence="1">The sequence shown here is derived from an EMBL/GenBank/DDBJ whole genome shotgun (WGS) entry which is preliminary data.</text>
</comment>
<keyword evidence="2" id="KW-1185">Reference proteome</keyword>
<name>A0A6G0YQI3_APHCR</name>
<sequence length="89" mass="10627">VNYIFRKHYYYSGKRPEGLVRTPNWQNFYWAPVGFCHVRDGGWRSLSPDTVTCPKRGATRDRGSNRRWCASQLTFDCESMYQCQRMIEH</sequence>
<reference evidence="1 2" key="1">
    <citation type="submission" date="2019-08" db="EMBL/GenBank/DDBJ databases">
        <title>Whole genome of Aphis craccivora.</title>
        <authorList>
            <person name="Voronova N.V."/>
            <person name="Shulinski R.S."/>
            <person name="Bandarenka Y.V."/>
            <person name="Zhorov D.G."/>
            <person name="Warner D."/>
        </authorList>
    </citation>
    <scope>NUCLEOTIDE SEQUENCE [LARGE SCALE GENOMIC DNA]</scope>
    <source>
        <strain evidence="1">180601</strain>
        <tissue evidence="1">Whole Body</tissue>
    </source>
</reference>
<organism evidence="1 2">
    <name type="scientific">Aphis craccivora</name>
    <name type="common">Cowpea aphid</name>
    <dbReference type="NCBI Taxonomy" id="307492"/>
    <lineage>
        <taxon>Eukaryota</taxon>
        <taxon>Metazoa</taxon>
        <taxon>Ecdysozoa</taxon>
        <taxon>Arthropoda</taxon>
        <taxon>Hexapoda</taxon>
        <taxon>Insecta</taxon>
        <taxon>Pterygota</taxon>
        <taxon>Neoptera</taxon>
        <taxon>Paraneoptera</taxon>
        <taxon>Hemiptera</taxon>
        <taxon>Sternorrhyncha</taxon>
        <taxon>Aphidomorpha</taxon>
        <taxon>Aphidoidea</taxon>
        <taxon>Aphididae</taxon>
        <taxon>Aphidini</taxon>
        <taxon>Aphis</taxon>
        <taxon>Aphis</taxon>
    </lineage>
</organism>
<dbReference type="GO" id="GO:0000428">
    <property type="term" value="C:DNA-directed RNA polymerase complex"/>
    <property type="evidence" value="ECO:0007669"/>
    <property type="project" value="UniProtKB-KW"/>
</dbReference>
<accession>A0A6G0YQI3</accession>
<dbReference type="OrthoDB" id="10636477at2759"/>
<protein>
    <submittedName>
        <fullName evidence="1">DNA-directed RNA polymerase II subunit RPB11 isoform X1</fullName>
    </submittedName>
</protein>
<keyword evidence="1" id="KW-0804">Transcription</keyword>
<dbReference type="AlphaFoldDB" id="A0A6G0YQI3"/>
<feature type="non-terminal residue" evidence="1">
    <location>
        <position position="1"/>
    </location>
</feature>
<dbReference type="EMBL" id="VUJU01002897">
    <property type="protein sequence ID" value="KAF0759765.1"/>
    <property type="molecule type" value="Genomic_DNA"/>
</dbReference>
<keyword evidence="1" id="KW-0240">DNA-directed RNA polymerase</keyword>
<evidence type="ECO:0000313" key="2">
    <source>
        <dbReference type="Proteomes" id="UP000478052"/>
    </source>
</evidence>